<reference evidence="11 12" key="1">
    <citation type="submission" date="2020-03" db="EMBL/GenBank/DDBJ databases">
        <title>Roseomonas stagni sp. nov., isolated from pond water in Japan.</title>
        <authorList>
            <person name="Furuhata K."/>
            <person name="Miyamoto H."/>
            <person name="Goto K."/>
        </authorList>
    </citation>
    <scope>NUCLEOTIDE SEQUENCE [LARGE SCALE GENOMIC DNA]</scope>
    <source>
        <strain evidence="11 12">PeD5</strain>
    </source>
</reference>
<dbReference type="EC" id="3.2.1.-" evidence="9"/>
<feature type="active site" description="Nucleophile" evidence="8">
    <location>
        <position position="157"/>
    </location>
</feature>
<evidence type="ECO:0000256" key="9">
    <source>
        <dbReference type="RuleBase" id="RU361167"/>
    </source>
</evidence>
<comment type="caution">
    <text evidence="11">The sequence shown here is derived from an EMBL/GenBank/DDBJ whole genome shotgun (WGS) entry which is preliminary data.</text>
</comment>
<evidence type="ECO:0000313" key="11">
    <source>
        <dbReference type="EMBL" id="NGM20497.1"/>
    </source>
</evidence>
<dbReference type="InterPro" id="IPR008928">
    <property type="entry name" value="6-hairpin_glycosidase_sf"/>
</dbReference>
<evidence type="ECO:0000256" key="5">
    <source>
        <dbReference type="ARBA" id="ARBA00023001"/>
    </source>
</evidence>
<evidence type="ECO:0000313" key="12">
    <source>
        <dbReference type="Proteomes" id="UP000475385"/>
    </source>
</evidence>
<dbReference type="Pfam" id="PF01270">
    <property type="entry name" value="Glyco_hydro_8"/>
    <property type="match status" value="1"/>
</dbReference>
<dbReference type="InterPro" id="IPR012341">
    <property type="entry name" value="6hp_glycosidase-like_sf"/>
</dbReference>
<feature type="region of interest" description="Disordered" evidence="10">
    <location>
        <begin position="1"/>
        <end position="20"/>
    </location>
</feature>
<protein>
    <recommendedName>
        <fullName evidence="9">Glucanase</fullName>
        <ecNumber evidence="9">3.2.1.-</ecNumber>
    </recommendedName>
</protein>
<evidence type="ECO:0000256" key="3">
    <source>
        <dbReference type="ARBA" id="ARBA00022729"/>
    </source>
</evidence>
<proteinExistence type="inferred from homology"/>
<dbReference type="EMBL" id="JAAIKB010000003">
    <property type="protein sequence ID" value="NGM20497.1"/>
    <property type="molecule type" value="Genomic_DNA"/>
</dbReference>
<dbReference type="InterPro" id="IPR019834">
    <property type="entry name" value="Glyco_hydro_8_CS"/>
</dbReference>
<evidence type="ECO:0000256" key="4">
    <source>
        <dbReference type="ARBA" id="ARBA00022801"/>
    </source>
</evidence>
<evidence type="ECO:0000256" key="8">
    <source>
        <dbReference type="PROSITE-ProRule" id="PRU10058"/>
    </source>
</evidence>
<gene>
    <name evidence="11" type="ORF">G3576_10765</name>
</gene>
<dbReference type="SUPFAM" id="SSF48208">
    <property type="entry name" value="Six-hairpin glycosidases"/>
    <property type="match status" value="1"/>
</dbReference>
<feature type="region of interest" description="Disordered" evidence="10">
    <location>
        <begin position="43"/>
        <end position="69"/>
    </location>
</feature>
<evidence type="ECO:0000256" key="7">
    <source>
        <dbReference type="ARBA" id="ARBA00023326"/>
    </source>
</evidence>
<feature type="compositionally biased region" description="Polar residues" evidence="10">
    <location>
        <begin position="43"/>
        <end position="57"/>
    </location>
</feature>
<comment type="catalytic activity">
    <reaction evidence="1">
        <text>Endohydrolysis of (1-&gt;4)-beta-D-glucosidic linkages in cellulose, lichenin and cereal beta-D-glucans.</text>
        <dbReference type="EC" id="3.2.1.4"/>
    </reaction>
</comment>
<dbReference type="GO" id="GO:0030245">
    <property type="term" value="P:cellulose catabolic process"/>
    <property type="evidence" value="ECO:0007669"/>
    <property type="project" value="UniProtKB-KW"/>
</dbReference>
<keyword evidence="3" id="KW-0732">Signal</keyword>
<comment type="similarity">
    <text evidence="2 9">Belongs to the glycosyl hydrolase 8 (cellulase D) family.</text>
</comment>
<keyword evidence="5" id="KW-0136">Cellulose degradation</keyword>
<dbReference type="Proteomes" id="UP000475385">
    <property type="component" value="Unassembled WGS sequence"/>
</dbReference>
<keyword evidence="7 9" id="KW-0119">Carbohydrate metabolism</keyword>
<evidence type="ECO:0000256" key="10">
    <source>
        <dbReference type="SAM" id="MobiDB-lite"/>
    </source>
</evidence>
<dbReference type="InterPro" id="IPR002037">
    <property type="entry name" value="Glyco_hydro_8"/>
</dbReference>
<name>A0A6M1LK01_9PROT</name>
<dbReference type="Gene3D" id="1.50.10.10">
    <property type="match status" value="1"/>
</dbReference>
<keyword evidence="6 9" id="KW-0326">Glycosidase</keyword>
<evidence type="ECO:0000256" key="2">
    <source>
        <dbReference type="ARBA" id="ARBA00009209"/>
    </source>
</evidence>
<evidence type="ECO:0000256" key="6">
    <source>
        <dbReference type="ARBA" id="ARBA00023295"/>
    </source>
</evidence>
<dbReference type="PRINTS" id="PR00735">
    <property type="entry name" value="GLHYDRLASE8"/>
</dbReference>
<organism evidence="11 12">
    <name type="scientific">Falsiroseomonas algicola</name>
    <dbReference type="NCBI Taxonomy" id="2716930"/>
    <lineage>
        <taxon>Bacteria</taxon>
        <taxon>Pseudomonadati</taxon>
        <taxon>Pseudomonadota</taxon>
        <taxon>Alphaproteobacteria</taxon>
        <taxon>Acetobacterales</taxon>
        <taxon>Roseomonadaceae</taxon>
        <taxon>Falsiroseomonas</taxon>
    </lineage>
</organism>
<keyword evidence="4 9" id="KW-0378">Hydrolase</keyword>
<keyword evidence="7 9" id="KW-0624">Polysaccharide degradation</keyword>
<dbReference type="AlphaFoldDB" id="A0A6M1LK01"/>
<dbReference type="GO" id="GO:0008810">
    <property type="term" value="F:cellulase activity"/>
    <property type="evidence" value="ECO:0007669"/>
    <property type="project" value="UniProtKB-EC"/>
</dbReference>
<evidence type="ECO:0000256" key="1">
    <source>
        <dbReference type="ARBA" id="ARBA00000966"/>
    </source>
</evidence>
<accession>A0A6M1LK01</accession>
<sequence>MLRKTPPLAPAPSIGPACLQDTALPGRRRLVILAAGGSMALASTQSPAQRNPASRAQPSAADPAAGIGTPQEDWIEFRRRYLLPEGRVVDTGNRNVSHSEGQGYAMLAAVRADDQGSFGRLLGWTLANLKRREDNLCSWRFQPDQQPNVTDPNNATDGDLFIAWALLEAGARWGNADYRRRAIAIARDLLRSCTSQRNGRWVLLPGAYGFQGRTRTVLNLSYYAFPAMRALGREVADPVWGRLEEDGLTLLRQARFGRFGLPPDWLELRANADLLPADGWPARFSFDAVRIPLNMVWAGLADHPSVNAAVGFWADPDHRAIPAWTDLRSGQLAPYPAHSGIVAVARLSTAAILARGDASVMPRIGGAPDYYAAALTLLSRMAWRDLQLSPAMR</sequence>
<dbReference type="PROSITE" id="PS00812">
    <property type="entry name" value="GLYCOSYL_HYDROL_F8"/>
    <property type="match status" value="1"/>
</dbReference>
<keyword evidence="12" id="KW-1185">Reference proteome</keyword>